<dbReference type="PANTHER" id="PTHR12486">
    <property type="entry name" value="APRATAXIN-RELATED"/>
    <property type="match status" value="1"/>
</dbReference>
<evidence type="ECO:0000256" key="1">
    <source>
        <dbReference type="ARBA" id="ARBA00022741"/>
    </source>
</evidence>
<dbReference type="SUPFAM" id="SSF54197">
    <property type="entry name" value="HIT-like"/>
    <property type="match status" value="1"/>
</dbReference>
<accession>A0A199UYX9</accession>
<dbReference type="EMBL" id="LSRQ01004109">
    <property type="protein sequence ID" value="OAY70027.1"/>
    <property type="molecule type" value="Genomic_DNA"/>
</dbReference>
<dbReference type="InterPro" id="IPR001310">
    <property type="entry name" value="Histidine_triad_HIT"/>
</dbReference>
<evidence type="ECO:0000256" key="4">
    <source>
        <dbReference type="PROSITE-ProRule" id="PRU00464"/>
    </source>
</evidence>
<dbReference type="PANTHER" id="PTHR12486:SF5">
    <property type="entry name" value="ADENOSINE 5'-MONOPHOSPHORAMIDASE HINT3"/>
    <property type="match status" value="1"/>
</dbReference>
<feature type="short sequence motif" description="Histidine triad motif" evidence="4">
    <location>
        <begin position="123"/>
        <end position="127"/>
    </location>
</feature>
<protein>
    <submittedName>
        <fullName evidence="6">Histidine triad nucleotide-binding protein 3</fullName>
    </submittedName>
</protein>
<keyword evidence="2" id="KW-0378">Hydrolase</keyword>
<evidence type="ECO:0000256" key="3">
    <source>
        <dbReference type="PIRSR" id="PIRSR601310-1"/>
    </source>
</evidence>
<sequence length="169" mass="19308">MKHFCFGASKPEAPRSERRRMASAAVDSCIFCPIARGSTSATLLYADEKVVAFPDINPSAFRHYLVIPVEHISTVNHLQRTAEDYQLVNHMLRVGKDLLKRDAPDSVQYRFGFHQPPFNSVNHLHLHCLALPFIPSWRKVKYMPLGPFRGFIEAEKLLNRIKPQSVLNL</sequence>
<evidence type="ECO:0000256" key="2">
    <source>
        <dbReference type="ARBA" id="ARBA00022801"/>
    </source>
</evidence>
<reference evidence="6 7" key="1">
    <citation type="journal article" date="2016" name="DNA Res.">
        <title>The draft genome of MD-2 pineapple using hybrid error correction of long reads.</title>
        <authorList>
            <person name="Redwan R.M."/>
            <person name="Saidin A."/>
            <person name="Kumar S.V."/>
        </authorList>
    </citation>
    <scope>NUCLEOTIDE SEQUENCE [LARGE SCALE GENOMIC DNA]</scope>
    <source>
        <strain evidence="7">cv. MD2</strain>
        <tissue evidence="6">Leaf</tissue>
    </source>
</reference>
<dbReference type="InterPro" id="IPR036265">
    <property type="entry name" value="HIT-like_sf"/>
</dbReference>
<dbReference type="GO" id="GO:0000166">
    <property type="term" value="F:nucleotide binding"/>
    <property type="evidence" value="ECO:0007669"/>
    <property type="project" value="UniProtKB-KW"/>
</dbReference>
<dbReference type="STRING" id="4615.A0A199UYX9"/>
<dbReference type="GO" id="GO:0047627">
    <property type="term" value="F:adenylylsulfatase activity"/>
    <property type="evidence" value="ECO:0007669"/>
    <property type="project" value="UniProtKB-ARBA"/>
</dbReference>
<evidence type="ECO:0000259" key="5">
    <source>
        <dbReference type="PROSITE" id="PS51084"/>
    </source>
</evidence>
<feature type="active site" description="Tele-AMP-histidine intermediate" evidence="3">
    <location>
        <position position="127"/>
    </location>
</feature>
<feature type="domain" description="HIT" evidence="5">
    <location>
        <begin position="30"/>
        <end position="142"/>
    </location>
</feature>
<name>A0A199UYX9_ANACO</name>
<gene>
    <name evidence="6" type="ORF">ACMD2_10345</name>
</gene>
<dbReference type="AlphaFoldDB" id="A0A199UYX9"/>
<dbReference type="Proteomes" id="UP000092600">
    <property type="component" value="Unassembled WGS sequence"/>
</dbReference>
<dbReference type="PRINTS" id="PR00332">
    <property type="entry name" value="HISTRIAD"/>
</dbReference>
<comment type="caution">
    <text evidence="6">The sequence shown here is derived from an EMBL/GenBank/DDBJ whole genome shotgun (WGS) entry which is preliminary data.</text>
</comment>
<dbReference type="Gene3D" id="3.30.428.10">
    <property type="entry name" value="HIT-like"/>
    <property type="match status" value="1"/>
</dbReference>
<dbReference type="PROSITE" id="PS51084">
    <property type="entry name" value="HIT_2"/>
    <property type="match status" value="1"/>
</dbReference>
<proteinExistence type="predicted"/>
<dbReference type="InterPro" id="IPR011146">
    <property type="entry name" value="HIT-like"/>
</dbReference>
<keyword evidence="1" id="KW-0547">Nucleotide-binding</keyword>
<dbReference type="Pfam" id="PF11969">
    <property type="entry name" value="DcpS_C"/>
    <property type="match status" value="1"/>
</dbReference>
<evidence type="ECO:0000313" key="6">
    <source>
        <dbReference type="EMBL" id="OAY70027.1"/>
    </source>
</evidence>
<evidence type="ECO:0000313" key="7">
    <source>
        <dbReference type="Proteomes" id="UP000092600"/>
    </source>
</evidence>
<organism evidence="6 7">
    <name type="scientific">Ananas comosus</name>
    <name type="common">Pineapple</name>
    <name type="synonym">Ananas ananas</name>
    <dbReference type="NCBI Taxonomy" id="4615"/>
    <lineage>
        <taxon>Eukaryota</taxon>
        <taxon>Viridiplantae</taxon>
        <taxon>Streptophyta</taxon>
        <taxon>Embryophyta</taxon>
        <taxon>Tracheophyta</taxon>
        <taxon>Spermatophyta</taxon>
        <taxon>Magnoliopsida</taxon>
        <taxon>Liliopsida</taxon>
        <taxon>Poales</taxon>
        <taxon>Bromeliaceae</taxon>
        <taxon>Bromelioideae</taxon>
        <taxon>Ananas</taxon>
    </lineage>
</organism>